<dbReference type="EMBL" id="GGEC01090567">
    <property type="protein sequence ID" value="MBX71051.1"/>
    <property type="molecule type" value="Transcribed_RNA"/>
</dbReference>
<protein>
    <submittedName>
        <fullName evidence="2">Uncharacterized protein</fullName>
    </submittedName>
</protein>
<proteinExistence type="predicted"/>
<sequence length="100" mass="12075">MYRHNLTIHGIASILTYQPTRQKHILYHTTNDSQEHTTKQKDKKEEEELHSLVQDKQRRKLPATIMYASNYWHDLAETKQKPRNRPENRFNKFRCLLTGK</sequence>
<reference evidence="2" key="1">
    <citation type="submission" date="2018-02" db="EMBL/GenBank/DDBJ databases">
        <title>Rhizophora mucronata_Transcriptome.</title>
        <authorList>
            <person name="Meera S.P."/>
            <person name="Sreeshan A."/>
            <person name="Augustine A."/>
        </authorList>
    </citation>
    <scope>NUCLEOTIDE SEQUENCE</scope>
    <source>
        <tissue evidence="2">Leaf</tissue>
    </source>
</reference>
<dbReference type="AlphaFoldDB" id="A0A2P2QW06"/>
<organism evidence="2">
    <name type="scientific">Rhizophora mucronata</name>
    <name type="common">Asiatic mangrove</name>
    <dbReference type="NCBI Taxonomy" id="61149"/>
    <lineage>
        <taxon>Eukaryota</taxon>
        <taxon>Viridiplantae</taxon>
        <taxon>Streptophyta</taxon>
        <taxon>Embryophyta</taxon>
        <taxon>Tracheophyta</taxon>
        <taxon>Spermatophyta</taxon>
        <taxon>Magnoliopsida</taxon>
        <taxon>eudicotyledons</taxon>
        <taxon>Gunneridae</taxon>
        <taxon>Pentapetalae</taxon>
        <taxon>rosids</taxon>
        <taxon>fabids</taxon>
        <taxon>Malpighiales</taxon>
        <taxon>Rhizophoraceae</taxon>
        <taxon>Rhizophora</taxon>
    </lineage>
</organism>
<name>A0A2P2QW06_RHIMU</name>
<feature type="compositionally biased region" description="Basic and acidic residues" evidence="1">
    <location>
        <begin position="33"/>
        <end position="56"/>
    </location>
</feature>
<accession>A0A2P2QW06</accession>
<feature type="region of interest" description="Disordered" evidence="1">
    <location>
        <begin position="28"/>
        <end position="56"/>
    </location>
</feature>
<evidence type="ECO:0000313" key="2">
    <source>
        <dbReference type="EMBL" id="MBX71051.1"/>
    </source>
</evidence>
<evidence type="ECO:0000256" key="1">
    <source>
        <dbReference type="SAM" id="MobiDB-lite"/>
    </source>
</evidence>